<feature type="compositionally biased region" description="Polar residues" evidence="1">
    <location>
        <begin position="564"/>
        <end position="575"/>
    </location>
</feature>
<feature type="compositionally biased region" description="Basic and acidic residues" evidence="1">
    <location>
        <begin position="671"/>
        <end position="690"/>
    </location>
</feature>
<gene>
    <name evidence="3" type="ORF">JMJ77_005309</name>
</gene>
<feature type="compositionally biased region" description="Polar residues" evidence="1">
    <location>
        <begin position="758"/>
        <end position="799"/>
    </location>
</feature>
<feature type="region of interest" description="Disordered" evidence="1">
    <location>
        <begin position="901"/>
        <end position="932"/>
    </location>
</feature>
<dbReference type="EMBL" id="JAESDN010000001">
    <property type="protein sequence ID" value="KAG7057928.1"/>
    <property type="molecule type" value="Genomic_DNA"/>
</dbReference>
<dbReference type="GO" id="GO:0030163">
    <property type="term" value="P:protein catabolic process"/>
    <property type="evidence" value="ECO:0007669"/>
    <property type="project" value="TreeGrafter"/>
</dbReference>
<evidence type="ECO:0000313" key="4">
    <source>
        <dbReference type="Proteomes" id="UP000699042"/>
    </source>
</evidence>
<evidence type="ECO:0000256" key="1">
    <source>
        <dbReference type="SAM" id="MobiDB-lite"/>
    </source>
</evidence>
<feature type="domain" description="CN hydrolase" evidence="2">
    <location>
        <begin position="1"/>
        <end position="276"/>
    </location>
</feature>
<sequence>MRIGCLQFAPQVGDVDNNLNRADSVLNKANPDDLDLLVLPELAFSGYNFKSLQQISPFLEHSGSGITSLWARTTALKYNCTVLAGYPEKVDVSQNWPTSPEYYNAAIVVNEEGETIANYRKSFLYYTDETWALEGDGFFDGYLPGLGNTSIGICDPYRFESPWHEFEFAFHVAECESNLVIVSMAWMTREDGRMFSRMPNEPDMDTLTYWVTRLEPLIRTESHEEIIVVFCNRTGIEDEVVYAGTSAVIGIQDGEVKIYGVLGRGEKELLVVDTNNPPYAKLVYRPEVDKPSVLHGELQMNGDSGGDSGTPFGSLSPTSPQQPPSNGDQDTSSQSSGERRRSKHQDSVAKHVALPSKRTKPPQIQIPGSAGPYGLPSKSPGADAFLLLTPTAPSPTPLSVRPKLTIPSFSADDNSRSPVPDSSRSAYSVHSVLSERSVVSNGRPPAESTPYPDSAHPLSEYLGGYGEKRIYGGHVSVAEAAFSQYSPNSARSPVSPQYFWRPPEMLSKSVNETRGRMITPDSPQEIQRDFHSLPWNDPYRRSHTSHTVRTAVTSVTVKQEHFSSTKAQETGSQQETRSRKLKSPPPETPEAPKSGRQVLSVTSSHEASIPDRPSSPKSRHASRSRVRDRSDSALAHRDQAAAIANHLEAISRRSESANRSRSRPPNNEPVQADRRSPSKPRGESRNRSAKEFSSIMIVASPSILDSEATRPQSASVTSSQKPSTPQPLSSTGRRARSGSANVSSRETPPVGRHRSRTPIASQQYKPGPSSRTVSRGRQPSSKYTTSKPATSISTPQPESKTSDVIRRESRRWESAAPKPSNVSRETPQPSFERIDSFRSPSCPVHGLHDASDSNRIGDIIVPRRIVAPDLGSPSSVSFLPPRTPGANKFDFLNEYIRQNTEKSVSDETTSGDANSLAETVETVSTTSRSPSTPFFEPKTPTAMIFVRPVDDVQYGHSVSPGFSPGLADLRCIDRNLMKTADIAKVAA</sequence>
<feature type="compositionally biased region" description="Low complexity" evidence="1">
    <location>
        <begin position="918"/>
        <end position="932"/>
    </location>
</feature>
<dbReference type="PANTHER" id="PTHR11750:SF26">
    <property type="entry name" value="PROTEIN N-TERMINAL AMIDASE"/>
    <property type="match status" value="1"/>
</dbReference>
<feature type="compositionally biased region" description="Low complexity" evidence="1">
    <location>
        <begin position="659"/>
        <end position="669"/>
    </location>
</feature>
<dbReference type="PROSITE" id="PS50263">
    <property type="entry name" value="CN_HYDROLASE"/>
    <property type="match status" value="1"/>
</dbReference>
<dbReference type="SUPFAM" id="SSF56317">
    <property type="entry name" value="Carbon-nitrogen hydrolase"/>
    <property type="match status" value="1"/>
</dbReference>
<feature type="compositionally biased region" description="Polar residues" evidence="1">
    <location>
        <begin position="326"/>
        <end position="336"/>
    </location>
</feature>
<feature type="compositionally biased region" description="Polar residues" evidence="1">
    <location>
        <begin position="547"/>
        <end position="557"/>
    </location>
</feature>
<dbReference type="Proteomes" id="UP000699042">
    <property type="component" value="Unassembled WGS sequence"/>
</dbReference>
<dbReference type="InterPro" id="IPR039703">
    <property type="entry name" value="Nta1"/>
</dbReference>
<proteinExistence type="predicted"/>
<reference evidence="3" key="1">
    <citation type="submission" date="2021-05" db="EMBL/GenBank/DDBJ databases">
        <title>Comparative genomics of three Colletotrichum scovillei strains and genetic complementation revealed genes involved fungal growth and virulence on chili pepper.</title>
        <authorList>
            <person name="Hsieh D.-K."/>
            <person name="Chuang S.-C."/>
            <person name="Chen C.-Y."/>
            <person name="Chao Y.-T."/>
            <person name="Lu M.-Y.J."/>
            <person name="Lee M.-H."/>
            <person name="Shih M.-C."/>
        </authorList>
    </citation>
    <scope>NUCLEOTIDE SEQUENCE</scope>
    <source>
        <strain evidence="3">Coll-153</strain>
    </source>
</reference>
<feature type="compositionally biased region" description="Polar residues" evidence="1">
    <location>
        <begin position="407"/>
        <end position="428"/>
    </location>
</feature>
<evidence type="ECO:0000313" key="3">
    <source>
        <dbReference type="EMBL" id="KAG7057928.1"/>
    </source>
</evidence>
<dbReference type="Gene3D" id="3.60.110.10">
    <property type="entry name" value="Carbon-nitrogen hydrolase"/>
    <property type="match status" value="1"/>
</dbReference>
<evidence type="ECO:0000259" key="2">
    <source>
        <dbReference type="PROSITE" id="PS50263"/>
    </source>
</evidence>
<dbReference type="InterPro" id="IPR003010">
    <property type="entry name" value="C-N_Hydrolase"/>
</dbReference>
<comment type="caution">
    <text evidence="3">The sequence shown here is derived from an EMBL/GenBank/DDBJ whole genome shotgun (WGS) entry which is preliminary data.</text>
</comment>
<feature type="region of interest" description="Disordered" evidence="1">
    <location>
        <begin position="295"/>
        <end position="459"/>
    </location>
</feature>
<organism evidence="3 4">
    <name type="scientific">Colletotrichum scovillei</name>
    <dbReference type="NCBI Taxonomy" id="1209932"/>
    <lineage>
        <taxon>Eukaryota</taxon>
        <taxon>Fungi</taxon>
        <taxon>Dikarya</taxon>
        <taxon>Ascomycota</taxon>
        <taxon>Pezizomycotina</taxon>
        <taxon>Sordariomycetes</taxon>
        <taxon>Hypocreomycetidae</taxon>
        <taxon>Glomerellales</taxon>
        <taxon>Glomerellaceae</taxon>
        <taxon>Colletotrichum</taxon>
        <taxon>Colletotrichum acutatum species complex</taxon>
    </lineage>
</organism>
<feature type="compositionally biased region" description="Polar residues" evidence="1">
    <location>
        <begin position="597"/>
        <end position="606"/>
    </location>
</feature>
<dbReference type="AlphaFoldDB" id="A0A9P7RIS1"/>
<protein>
    <submittedName>
        <fullName evidence="3">N-terminal amidase</fullName>
    </submittedName>
</protein>
<dbReference type="GO" id="GO:0070773">
    <property type="term" value="F:protein-N-terminal glutamine amidohydrolase activity"/>
    <property type="evidence" value="ECO:0007669"/>
    <property type="project" value="InterPro"/>
</dbReference>
<dbReference type="Pfam" id="PF00795">
    <property type="entry name" value="CN_hydrolase"/>
    <property type="match status" value="1"/>
</dbReference>
<feature type="region of interest" description="Disordered" evidence="1">
    <location>
        <begin position="515"/>
        <end position="850"/>
    </location>
</feature>
<feature type="compositionally biased region" description="Basic and acidic residues" evidence="1">
    <location>
        <begin position="625"/>
        <end position="639"/>
    </location>
</feature>
<feature type="compositionally biased region" description="Basic and acidic residues" evidence="1">
    <location>
        <begin position="800"/>
        <end position="813"/>
    </location>
</feature>
<dbReference type="GO" id="GO:0008418">
    <property type="term" value="F:protein-N-terminal asparagine amidohydrolase activity"/>
    <property type="evidence" value="ECO:0007669"/>
    <property type="project" value="InterPro"/>
</dbReference>
<feature type="compositionally biased region" description="Polar residues" evidence="1">
    <location>
        <begin position="709"/>
        <end position="728"/>
    </location>
</feature>
<dbReference type="InterPro" id="IPR036526">
    <property type="entry name" value="C-N_Hydrolase_sf"/>
</dbReference>
<dbReference type="CDD" id="cd07566">
    <property type="entry name" value="ScNTA1_like"/>
    <property type="match status" value="1"/>
</dbReference>
<feature type="compositionally biased region" description="Basic and acidic residues" evidence="1">
    <location>
        <begin position="649"/>
        <end position="658"/>
    </location>
</feature>
<name>A0A9P7RIS1_9PEZI</name>
<keyword evidence="4" id="KW-1185">Reference proteome</keyword>
<feature type="compositionally biased region" description="Low complexity" evidence="1">
    <location>
        <begin position="729"/>
        <end position="740"/>
    </location>
</feature>
<feature type="compositionally biased region" description="Polar residues" evidence="1">
    <location>
        <begin position="906"/>
        <end position="917"/>
    </location>
</feature>
<dbReference type="PANTHER" id="PTHR11750">
    <property type="entry name" value="PROTEIN N-TERMINAL AMIDASE"/>
    <property type="match status" value="1"/>
</dbReference>
<feature type="compositionally biased region" description="Polar residues" evidence="1">
    <location>
        <begin position="820"/>
        <end position="829"/>
    </location>
</feature>
<accession>A0A9P7RIS1</accession>